<feature type="domain" description="Polyprotein allergen nematode" evidence="3">
    <location>
        <begin position="27"/>
        <end position="137"/>
    </location>
</feature>
<evidence type="ECO:0000313" key="4">
    <source>
        <dbReference type="Proteomes" id="UP000887575"/>
    </source>
</evidence>
<feature type="domain" description="Polyprotein allergen nematode" evidence="3">
    <location>
        <begin position="304"/>
        <end position="422"/>
    </location>
</feature>
<dbReference type="Pfam" id="PF16469">
    <property type="entry name" value="NPA"/>
    <property type="match status" value="3"/>
</dbReference>
<feature type="domain" description="Polyprotein allergen nematode" evidence="3">
    <location>
        <begin position="149"/>
        <end position="267"/>
    </location>
</feature>
<dbReference type="Gene3D" id="1.10.533.30">
    <property type="entry name" value="Nematode polyprotein allergen ABA-1"/>
    <property type="match status" value="3"/>
</dbReference>
<evidence type="ECO:0000259" key="3">
    <source>
        <dbReference type="Pfam" id="PF16469"/>
    </source>
</evidence>
<feature type="compositionally biased region" description="Basic residues" evidence="1">
    <location>
        <begin position="279"/>
        <end position="299"/>
    </location>
</feature>
<feature type="chain" id="PRO_5041856444" evidence="2">
    <location>
        <begin position="17"/>
        <end position="427"/>
    </location>
</feature>
<keyword evidence="4" id="KW-1185">Reference proteome</keyword>
<evidence type="ECO:0000256" key="2">
    <source>
        <dbReference type="SAM" id="SignalP"/>
    </source>
</evidence>
<keyword evidence="2" id="KW-0732">Signal</keyword>
<dbReference type="InterPro" id="IPR032487">
    <property type="entry name" value="ABA-1_nematode"/>
</dbReference>
<dbReference type="InterPro" id="IPR038289">
    <property type="entry name" value="DVA-1_sf"/>
</dbReference>
<protein>
    <submittedName>
        <fullName evidence="5 6">Polyprotein allergen nematode domain-containing protein</fullName>
    </submittedName>
</protein>
<name>A0AAF3J421_9BILA</name>
<sequence>MKLLLLLGLFLFTVYGTSLRRGRREHKMDNWMTEEQKADLAELKKSGSLDEMKKKIMEMYSALPEEKRKELDAHYKQECANWVKKVATQEEMAELKSLHEAGNNKEVLAKLTDYKTRLDAEERKMVDVWAGECKELWFGKTTTMKRKRKDINTLIDKHLSWLTDAQKQEIRDLKAAGKSNTEIKEKVLTFFQNLDGEARKKTQKKLTDDCYAWLSKVASKAEIDALHKLHETDHAQCKTNVREYIKRLPESEQDGVLKNLPFCEKIWYGDHDHSGHSAHGSHHGHHKFRRTLHHSRRARRHEDHNLENSLKETFDWLSDEQKNVIRGLENDKAALYKKLGEFFKEAPVDVKPIAVEKMKNACRHLMADAIGEEKVAELKKLRETGAANEQIGAKAEEYLDGAAESPAKARMLEAKEGCTKVYYWKAE</sequence>
<reference evidence="5 6" key="1">
    <citation type="submission" date="2024-02" db="UniProtKB">
        <authorList>
            <consortium name="WormBaseParasite"/>
        </authorList>
    </citation>
    <scope>IDENTIFICATION</scope>
</reference>
<evidence type="ECO:0000313" key="5">
    <source>
        <dbReference type="WBParaSite" id="MBELARI_LOCUS14873"/>
    </source>
</evidence>
<accession>A0AAF3J421</accession>
<evidence type="ECO:0000313" key="6">
    <source>
        <dbReference type="WBParaSite" id="MBELARI_LOCUS20880"/>
    </source>
</evidence>
<feature type="region of interest" description="Disordered" evidence="1">
    <location>
        <begin position="274"/>
        <end position="305"/>
    </location>
</feature>
<dbReference type="AlphaFoldDB" id="A0AAF3J421"/>
<evidence type="ECO:0000256" key="1">
    <source>
        <dbReference type="SAM" id="MobiDB-lite"/>
    </source>
</evidence>
<dbReference type="WBParaSite" id="MBELARI_LOCUS14873">
    <property type="protein sequence ID" value="MBELARI_LOCUS14873"/>
    <property type="gene ID" value="MBELARI_LOCUS14873"/>
</dbReference>
<proteinExistence type="predicted"/>
<dbReference type="Proteomes" id="UP000887575">
    <property type="component" value="Unassembled WGS sequence"/>
</dbReference>
<dbReference type="WBParaSite" id="MBELARI_LOCUS20880">
    <property type="protein sequence ID" value="MBELARI_LOCUS20880"/>
    <property type="gene ID" value="MBELARI_LOCUS20880"/>
</dbReference>
<feature type="signal peptide" evidence="2">
    <location>
        <begin position="1"/>
        <end position="16"/>
    </location>
</feature>
<organism evidence="4 5">
    <name type="scientific">Mesorhabditis belari</name>
    <dbReference type="NCBI Taxonomy" id="2138241"/>
    <lineage>
        <taxon>Eukaryota</taxon>
        <taxon>Metazoa</taxon>
        <taxon>Ecdysozoa</taxon>
        <taxon>Nematoda</taxon>
        <taxon>Chromadorea</taxon>
        <taxon>Rhabditida</taxon>
        <taxon>Rhabditina</taxon>
        <taxon>Rhabditomorpha</taxon>
        <taxon>Rhabditoidea</taxon>
        <taxon>Rhabditidae</taxon>
        <taxon>Mesorhabditinae</taxon>
        <taxon>Mesorhabditis</taxon>
    </lineage>
</organism>